<dbReference type="PANTHER" id="PTHR48035:SF4">
    <property type="entry name" value="RRM DOMAIN-CONTAINING PROTEIN"/>
    <property type="match status" value="1"/>
</dbReference>
<evidence type="ECO:0000313" key="5">
    <source>
        <dbReference type="EMBL" id="KVI12359.1"/>
    </source>
</evidence>
<keyword evidence="6" id="KW-1185">Reference proteome</keyword>
<organism evidence="5 6">
    <name type="scientific">Cynara cardunculus var. scolymus</name>
    <name type="common">Globe artichoke</name>
    <name type="synonym">Cynara scolymus</name>
    <dbReference type="NCBI Taxonomy" id="59895"/>
    <lineage>
        <taxon>Eukaryota</taxon>
        <taxon>Viridiplantae</taxon>
        <taxon>Streptophyta</taxon>
        <taxon>Embryophyta</taxon>
        <taxon>Tracheophyta</taxon>
        <taxon>Spermatophyta</taxon>
        <taxon>Magnoliopsida</taxon>
        <taxon>eudicotyledons</taxon>
        <taxon>Gunneridae</taxon>
        <taxon>Pentapetalae</taxon>
        <taxon>asterids</taxon>
        <taxon>campanulids</taxon>
        <taxon>Asterales</taxon>
        <taxon>Asteraceae</taxon>
        <taxon>Carduoideae</taxon>
        <taxon>Cardueae</taxon>
        <taxon>Carduinae</taxon>
        <taxon>Cynara</taxon>
    </lineage>
</organism>
<dbReference type="Pfam" id="PF21864">
    <property type="entry name" value="MORF_dom"/>
    <property type="match status" value="1"/>
</dbReference>
<dbReference type="InterPro" id="IPR054059">
    <property type="entry name" value="MORF/ORRM1/DAG-like_MORF"/>
</dbReference>
<dbReference type="EMBL" id="LEKV01000006">
    <property type="protein sequence ID" value="KVI12359.1"/>
    <property type="molecule type" value="Genomic_DNA"/>
</dbReference>
<dbReference type="PANTHER" id="PTHR48035">
    <property type="entry name" value="HETEROGENEOUS NUCLEAR RIBONUCLEOPROTEIN 1"/>
    <property type="match status" value="1"/>
</dbReference>
<evidence type="ECO:0000256" key="3">
    <source>
        <dbReference type="SAM" id="MobiDB-lite"/>
    </source>
</evidence>
<keyword evidence="2" id="KW-0694">RNA-binding</keyword>
<sequence length="679" mass="71719">MDSDEGKLFIGGIAWDTTEETLSDYFSKYGDVSQTVIMRDKTTGRPRGFGFVVFSDPSVLDSVLQDRHTIEGRTVEAKRALSREEQQTSRPGGNVGRSSGGTGNYRTKKIFVGGLPSTLTEEQFRQYFESYGDVTDVVIMFDQNTNRPRGFGFISFDTEDAVDRVLQKTFHELNNKLVEVKRALPKDANLGGGGGGSGGSRGGGYQGSNAGSFDSQMDGNRFLQQQTAGGGYPAYSGYGQPAYGFGGPNSNAGYGGYGNYGVGGYGGPAYGNPTGANSGYVGGNPSALKTAWGGQSPGYGGTGYGPNVGYGGNVPWNTAGGGAAVSAPMSQSAGGGSGYGSQGYGYGNYGSNDGYNTNPGGYGGGGGGRFGPGGAPNNMAGGGDQQAAGGGGGNMGSGYNGQTGYSNAEYAYISNTLSLSINPSTTLLQTTVSMAATTAVAIGRSLLTFRSASPSSYFIISKRLFSSSSSIARAPPLPGFRRPVRSAACLSHSLQVAAPGAVRLNPIRCRVNRSGGAYSPLNSGSNFSDRPPTEMAPLFPGCDYEHWLIVMDKPGGEGATKQQMIDCYVETLAKVLGSEEEAKKKIYNVSCERYFGFGCEIDEETSNKLEGLPGVLFVLPDSYVDAENKDYGAELYVNGEIVQRSPERQRRVEPVPQRVQDRPRYNDRTRYVRRRENSR</sequence>
<dbReference type="InterPro" id="IPR053260">
    <property type="entry name" value="hnRNP"/>
</dbReference>
<dbReference type="AlphaFoldDB" id="A0A103YNH7"/>
<comment type="caution">
    <text evidence="5">The sequence shown here is derived from an EMBL/GenBank/DDBJ whole genome shotgun (WGS) entry which is preliminary data.</text>
</comment>
<feature type="region of interest" description="Disordered" evidence="3">
    <location>
        <begin position="367"/>
        <end position="389"/>
    </location>
</feature>
<dbReference type="FunFam" id="3.30.70.330:FF:000051">
    <property type="entry name" value="Heterogeneous nuclear ribonucleoprotein 1"/>
    <property type="match status" value="1"/>
</dbReference>
<feature type="domain" description="RRM" evidence="4">
    <location>
        <begin position="108"/>
        <end position="185"/>
    </location>
</feature>
<dbReference type="STRING" id="59895.A0A103YNH7"/>
<dbReference type="FunFam" id="3.30.70.330:FF:000478">
    <property type="entry name" value="heterogeneous nuclear ribonucleoprotein 1"/>
    <property type="match status" value="1"/>
</dbReference>
<feature type="region of interest" description="Disordered" evidence="3">
    <location>
        <begin position="647"/>
        <end position="679"/>
    </location>
</feature>
<dbReference type="PROSITE" id="PS50102">
    <property type="entry name" value="RRM"/>
    <property type="match status" value="2"/>
</dbReference>
<dbReference type="SMART" id="SM00360">
    <property type="entry name" value="RRM"/>
    <property type="match status" value="2"/>
</dbReference>
<dbReference type="Gramene" id="KVI12359">
    <property type="protein sequence ID" value="KVI12359"/>
    <property type="gene ID" value="Ccrd_009232"/>
</dbReference>
<name>A0A103YNH7_CYNCS</name>
<feature type="domain" description="RRM" evidence="4">
    <location>
        <begin position="6"/>
        <end position="82"/>
    </location>
</feature>
<gene>
    <name evidence="5" type="ORF">Ccrd_009232</name>
</gene>
<evidence type="ECO:0000256" key="2">
    <source>
        <dbReference type="PROSITE-ProRule" id="PRU00176"/>
    </source>
</evidence>
<dbReference type="CDD" id="cd12330">
    <property type="entry name" value="RRM2_Hrp1p"/>
    <property type="match status" value="1"/>
</dbReference>
<proteinExistence type="predicted"/>
<dbReference type="GO" id="GO:0042803">
    <property type="term" value="F:protein homodimerization activity"/>
    <property type="evidence" value="ECO:0007669"/>
    <property type="project" value="UniProtKB-ARBA"/>
</dbReference>
<dbReference type="InterPro" id="IPR012677">
    <property type="entry name" value="Nucleotide-bd_a/b_plait_sf"/>
</dbReference>
<dbReference type="InterPro" id="IPR035979">
    <property type="entry name" value="RBD_domain_sf"/>
</dbReference>
<dbReference type="Pfam" id="PF00076">
    <property type="entry name" value="RRM_1"/>
    <property type="match status" value="2"/>
</dbReference>
<protein>
    <recommendedName>
        <fullName evidence="4">RRM domain-containing protein</fullName>
    </recommendedName>
</protein>
<dbReference type="InterPro" id="IPR037045">
    <property type="entry name" value="S8pro/Inhibitor_I9_sf"/>
</dbReference>
<accession>A0A103YNH7</accession>
<feature type="compositionally biased region" description="Gly residues" evidence="3">
    <location>
        <begin position="93"/>
        <end position="102"/>
    </location>
</feature>
<dbReference type="GO" id="GO:0003723">
    <property type="term" value="F:RNA binding"/>
    <property type="evidence" value="ECO:0007669"/>
    <property type="project" value="UniProtKB-UniRule"/>
</dbReference>
<dbReference type="InterPro" id="IPR000504">
    <property type="entry name" value="RRM_dom"/>
</dbReference>
<dbReference type="CDD" id="cd12325">
    <property type="entry name" value="RRM1_hnRNPA_hnRNPD_like"/>
    <property type="match status" value="1"/>
</dbReference>
<dbReference type="GO" id="GO:0016070">
    <property type="term" value="P:RNA metabolic process"/>
    <property type="evidence" value="ECO:0007669"/>
    <property type="project" value="UniProtKB-ARBA"/>
</dbReference>
<dbReference type="Gene3D" id="3.30.70.80">
    <property type="entry name" value="Peptidase S8 propeptide/proteinase inhibitor I9"/>
    <property type="match status" value="1"/>
</dbReference>
<feature type="compositionally biased region" description="Basic and acidic residues" evidence="3">
    <location>
        <begin position="74"/>
        <end position="87"/>
    </location>
</feature>
<dbReference type="FunFam" id="3.30.70.80:FF:000001">
    <property type="entry name" value="Multiple organellar RNA editing factor"/>
    <property type="match status" value="1"/>
</dbReference>
<dbReference type="SUPFAM" id="SSF54928">
    <property type="entry name" value="RNA-binding domain, RBD"/>
    <property type="match status" value="2"/>
</dbReference>
<evidence type="ECO:0000313" key="6">
    <source>
        <dbReference type="Proteomes" id="UP000243975"/>
    </source>
</evidence>
<feature type="compositionally biased region" description="Gly residues" evidence="3">
    <location>
        <begin position="190"/>
        <end position="206"/>
    </location>
</feature>
<feature type="region of interest" description="Disordered" evidence="3">
    <location>
        <begin position="74"/>
        <end position="102"/>
    </location>
</feature>
<dbReference type="OMA" id="HEPCEAY"/>
<evidence type="ECO:0000256" key="1">
    <source>
        <dbReference type="ARBA" id="ARBA00022946"/>
    </source>
</evidence>
<evidence type="ECO:0000259" key="4">
    <source>
        <dbReference type="PROSITE" id="PS50102"/>
    </source>
</evidence>
<dbReference type="Gene3D" id="3.30.70.330">
    <property type="match status" value="2"/>
</dbReference>
<keyword evidence="1" id="KW-0809">Transit peptide</keyword>
<feature type="region of interest" description="Disordered" evidence="3">
    <location>
        <begin position="188"/>
        <end position="217"/>
    </location>
</feature>
<dbReference type="Proteomes" id="UP000243975">
    <property type="component" value="Unassembled WGS sequence"/>
</dbReference>
<reference evidence="5 6" key="1">
    <citation type="journal article" date="2016" name="Sci. Rep.">
        <title>The genome sequence of the outbreeding globe artichoke constructed de novo incorporating a phase-aware low-pass sequencing strategy of F1 progeny.</title>
        <authorList>
            <person name="Scaglione D."/>
            <person name="Reyes-Chin-Wo S."/>
            <person name="Acquadro A."/>
            <person name="Froenicke L."/>
            <person name="Portis E."/>
            <person name="Beitel C."/>
            <person name="Tirone M."/>
            <person name="Mauro R."/>
            <person name="Lo Monaco A."/>
            <person name="Mauromicale G."/>
            <person name="Faccioli P."/>
            <person name="Cattivelli L."/>
            <person name="Rieseberg L."/>
            <person name="Michelmore R."/>
            <person name="Lanteri S."/>
        </authorList>
    </citation>
    <scope>NUCLEOTIDE SEQUENCE [LARGE SCALE GENOMIC DNA]</scope>
    <source>
        <strain evidence="5">2C</strain>
    </source>
</reference>